<reference evidence="2" key="1">
    <citation type="submission" date="2020-04" db="EMBL/GenBank/DDBJ databases">
        <authorList>
            <person name="Chiriac C."/>
            <person name="Salcher M."/>
            <person name="Ghai R."/>
            <person name="Kavagutti S V."/>
        </authorList>
    </citation>
    <scope>NUCLEOTIDE SEQUENCE</scope>
</reference>
<dbReference type="SUPFAM" id="SSF47413">
    <property type="entry name" value="lambda repressor-like DNA-binding domains"/>
    <property type="match status" value="1"/>
</dbReference>
<feature type="domain" description="HTH cro/C1-type" evidence="1">
    <location>
        <begin position="42"/>
        <end position="83"/>
    </location>
</feature>
<dbReference type="PROSITE" id="PS50943">
    <property type="entry name" value="HTH_CROC1"/>
    <property type="match status" value="1"/>
</dbReference>
<evidence type="ECO:0000259" key="1">
    <source>
        <dbReference type="PROSITE" id="PS50943"/>
    </source>
</evidence>
<accession>A0A6J5MA81</accession>
<proteinExistence type="predicted"/>
<dbReference type="InterPro" id="IPR001387">
    <property type="entry name" value="Cro/C1-type_HTH"/>
</dbReference>
<dbReference type="Pfam" id="PF01381">
    <property type="entry name" value="HTH_3"/>
    <property type="match status" value="1"/>
</dbReference>
<dbReference type="GO" id="GO:0003677">
    <property type="term" value="F:DNA binding"/>
    <property type="evidence" value="ECO:0007669"/>
    <property type="project" value="InterPro"/>
</dbReference>
<evidence type="ECO:0000313" key="2">
    <source>
        <dbReference type="EMBL" id="CAB4142657.1"/>
    </source>
</evidence>
<dbReference type="Gene3D" id="1.10.260.40">
    <property type="entry name" value="lambda repressor-like DNA-binding domains"/>
    <property type="match status" value="1"/>
</dbReference>
<protein>
    <submittedName>
        <fullName evidence="2">HTH_XRE domain containing protein</fullName>
    </submittedName>
</protein>
<dbReference type="CDD" id="cd00093">
    <property type="entry name" value="HTH_XRE"/>
    <property type="match status" value="1"/>
</dbReference>
<sequence>MPGIILPYDVTNKLSEYIRMEQAKRVTESAGKRVNLSVIDNDLANYCKLTVHAITSYKRGLATPSLPVALKIARFFQVSVTDIFPLDDPEEVKTC</sequence>
<dbReference type="EMBL" id="LR796409">
    <property type="protein sequence ID" value="CAB4142657.1"/>
    <property type="molecule type" value="Genomic_DNA"/>
</dbReference>
<dbReference type="InterPro" id="IPR010982">
    <property type="entry name" value="Lambda_DNA-bd_dom_sf"/>
</dbReference>
<name>A0A6J5MA81_9CAUD</name>
<organism evidence="2">
    <name type="scientific">uncultured Caudovirales phage</name>
    <dbReference type="NCBI Taxonomy" id="2100421"/>
    <lineage>
        <taxon>Viruses</taxon>
        <taxon>Duplodnaviria</taxon>
        <taxon>Heunggongvirae</taxon>
        <taxon>Uroviricota</taxon>
        <taxon>Caudoviricetes</taxon>
        <taxon>Peduoviridae</taxon>
        <taxon>Maltschvirus</taxon>
        <taxon>Maltschvirus maltsch</taxon>
    </lineage>
</organism>
<gene>
    <name evidence="2" type="ORF">UFOVP451_37</name>
</gene>